<dbReference type="InterPro" id="IPR000674">
    <property type="entry name" value="Ald_Oxase/Xan_DH_a/b"/>
</dbReference>
<evidence type="ECO:0000256" key="1">
    <source>
        <dbReference type="ARBA" id="ARBA00022505"/>
    </source>
</evidence>
<dbReference type="GO" id="GO:0016491">
    <property type="term" value="F:oxidoreductase activity"/>
    <property type="evidence" value="ECO:0007669"/>
    <property type="project" value="UniProtKB-KW"/>
</dbReference>
<dbReference type="SUPFAM" id="SSF54665">
    <property type="entry name" value="CO dehydrogenase molybdoprotein N-domain-like"/>
    <property type="match status" value="1"/>
</dbReference>
<dbReference type="Pfam" id="PF20256">
    <property type="entry name" value="MoCoBD_2"/>
    <property type="match status" value="1"/>
</dbReference>
<dbReference type="Gene3D" id="3.90.1170.50">
    <property type="entry name" value="Aldehyde oxidase/xanthine dehydrogenase, a/b hammerhead"/>
    <property type="match status" value="1"/>
</dbReference>
<protein>
    <submittedName>
        <fullName evidence="4">Aldehyde oxidase</fullName>
    </submittedName>
</protein>
<dbReference type="SUPFAM" id="SSF56003">
    <property type="entry name" value="Molybdenum cofactor-binding domain"/>
    <property type="match status" value="1"/>
</dbReference>
<dbReference type="InterPro" id="IPR016208">
    <property type="entry name" value="Ald_Oxase/xanthine_DH-like"/>
</dbReference>
<proteinExistence type="predicted"/>
<dbReference type="PANTHER" id="PTHR11908:SF132">
    <property type="entry name" value="ALDEHYDE OXIDASE 1-RELATED"/>
    <property type="match status" value="1"/>
</dbReference>
<keyword evidence="2" id="KW-0560">Oxidoreductase</keyword>
<dbReference type="PANTHER" id="PTHR11908">
    <property type="entry name" value="XANTHINE DEHYDROGENASE"/>
    <property type="match status" value="1"/>
</dbReference>
<feature type="domain" description="Aldehyde oxidase/xanthine dehydrogenase a/b hammerhead" evidence="3">
    <location>
        <begin position="18"/>
        <end position="122"/>
    </location>
</feature>
<evidence type="ECO:0000313" key="5">
    <source>
        <dbReference type="Proteomes" id="UP000242699"/>
    </source>
</evidence>
<organism evidence="4 5">
    <name type="scientific">Sulfobacillus benefaciens</name>
    <dbReference type="NCBI Taxonomy" id="453960"/>
    <lineage>
        <taxon>Bacteria</taxon>
        <taxon>Bacillati</taxon>
        <taxon>Bacillota</taxon>
        <taxon>Clostridia</taxon>
        <taxon>Eubacteriales</taxon>
        <taxon>Clostridiales Family XVII. Incertae Sedis</taxon>
        <taxon>Sulfobacillus</taxon>
    </lineage>
</organism>
<reference evidence="4 5" key="1">
    <citation type="journal article" date="2014" name="BMC Genomics">
        <title>Comparison of environmental and isolate Sulfobacillus genomes reveals diverse carbon, sulfur, nitrogen, and hydrogen metabolisms.</title>
        <authorList>
            <person name="Justice N.B."/>
            <person name="Norman A."/>
            <person name="Brown C.T."/>
            <person name="Singh A."/>
            <person name="Thomas B.C."/>
            <person name="Banfield J.F."/>
        </authorList>
    </citation>
    <scope>NUCLEOTIDE SEQUENCE [LARGE SCALE GENOMIC DNA]</scope>
    <source>
        <strain evidence="4">AMDSBA1</strain>
    </source>
</reference>
<dbReference type="InterPro" id="IPR046867">
    <property type="entry name" value="AldOxase/xan_DH_MoCoBD2"/>
</dbReference>
<dbReference type="SMART" id="SM01008">
    <property type="entry name" value="Ald_Xan_dh_C"/>
    <property type="match status" value="1"/>
</dbReference>
<gene>
    <name evidence="4" type="ORF">C7B43_07270</name>
</gene>
<dbReference type="InterPro" id="IPR036856">
    <property type="entry name" value="Ald_Oxase/Xan_DH_a/b_sf"/>
</dbReference>
<evidence type="ECO:0000256" key="2">
    <source>
        <dbReference type="ARBA" id="ARBA00023002"/>
    </source>
</evidence>
<dbReference type="Pfam" id="PF01315">
    <property type="entry name" value="Ald_Xan_dh_C"/>
    <property type="match status" value="1"/>
</dbReference>
<dbReference type="EMBL" id="PXYT01000013">
    <property type="protein sequence ID" value="PSR30075.1"/>
    <property type="molecule type" value="Genomic_DNA"/>
</dbReference>
<dbReference type="InterPro" id="IPR037165">
    <property type="entry name" value="AldOxase/xan_DH_Mopterin-bd_sf"/>
</dbReference>
<evidence type="ECO:0000259" key="3">
    <source>
        <dbReference type="SMART" id="SM01008"/>
    </source>
</evidence>
<keyword evidence="1" id="KW-0500">Molybdenum</keyword>
<accession>A0A2T2X6H6</accession>
<dbReference type="GO" id="GO:0005506">
    <property type="term" value="F:iron ion binding"/>
    <property type="evidence" value="ECO:0007669"/>
    <property type="project" value="InterPro"/>
</dbReference>
<dbReference type="InterPro" id="IPR008274">
    <property type="entry name" value="AldOxase/xan_DH_MoCoBD1"/>
</dbReference>
<comment type="caution">
    <text evidence="4">The sequence shown here is derived from an EMBL/GenBank/DDBJ whole genome shotgun (WGS) entry which is preliminary data.</text>
</comment>
<dbReference type="Pfam" id="PF02738">
    <property type="entry name" value="MoCoBD_1"/>
    <property type="match status" value="1"/>
</dbReference>
<sequence>MKVIGCSIPRKDARDKVTGRAKYNHDITVGGTLYAVPRLAEYAHAAIKNIRTVAALKVEGVRAVLTGQDTPFLVGEVLEDRPPLAHGRVLYWGEPVALVVADSEEKARLAASLIDIDYEPLPVVNSIDEALKPNAPLIHPDVDRYTILNHPVYPKSHTNIADHVHVRKGPTDPLWPQCDVVIESRSVLPQIDHMAMETRSATVEILPGGRVLVHSTTQAPFAVQKMLAHYFQLDQGQVVVMAPLVGGAFGGKAAVQLEILAYLASRAVGGQMVSVVNSREQDFAMSPVGTGLDAHFRLGARDDGKILAAEITYRLDIGAYTDSAPRIARAIAAQCTGPYAVDNVKCDVLCVYTNHTYTTAFRGFGHMPMTFAIERAIEKLADALKMDSLALRLMNAIRPGQSSPTKARLTASNVGDLPKALNAMAKLIEWNGGKVMKVGPHLIRVQGIASFWKTSSSPPDAVSGAVITMNKDGTVNLSIGAVECGPGTKTTAAQILAEKLQMPVDRVFVHLDVNTEVDPEHWKTVASLSTYMVGKAVEEACKDLIRQLKNLAAIALKCSPSDLAVAGEKVFLRDDPQVMVRFSDIAHGYRFPEGDTIGGQRIARGSFVIRHLNLLDEETGEGRPGPGWTVGVQGVLLEVNTETFDYRVVKAASVIDAGKVLNPQGAKSVVMGGMCQGLSYATRESVVYGSDGTFLNRQMRSYRTVRMGEQPEQYLVEFVETPQIDAPFGARPLGEHGVLAMPAAVANALSRALGIEANQPPFVPESLWALAGGEKA</sequence>
<name>A0A2T2X6H6_9FIRM</name>
<evidence type="ECO:0000313" key="4">
    <source>
        <dbReference type="EMBL" id="PSR30075.1"/>
    </source>
</evidence>
<dbReference type="Gene3D" id="3.30.365.10">
    <property type="entry name" value="Aldehyde oxidase/xanthine dehydrogenase, molybdopterin binding domain"/>
    <property type="match status" value="4"/>
</dbReference>
<dbReference type="AlphaFoldDB" id="A0A2T2X6H6"/>
<dbReference type="Proteomes" id="UP000242699">
    <property type="component" value="Unassembled WGS sequence"/>
</dbReference>